<dbReference type="InterPro" id="IPR044946">
    <property type="entry name" value="Restrct_endonuc_typeI_TRD_sf"/>
</dbReference>
<dbReference type="Gene3D" id="3.90.220.20">
    <property type="entry name" value="DNA methylase specificity domains"/>
    <property type="match status" value="2"/>
</dbReference>
<protein>
    <submittedName>
        <fullName evidence="5">Type I restriction enzyme S subunit</fullName>
    </submittedName>
</protein>
<dbReference type="PANTHER" id="PTHR30408">
    <property type="entry name" value="TYPE-1 RESTRICTION ENZYME ECOKI SPECIFICITY PROTEIN"/>
    <property type="match status" value="1"/>
</dbReference>
<dbReference type="Pfam" id="PF01420">
    <property type="entry name" value="Methylase_S"/>
    <property type="match status" value="2"/>
</dbReference>
<keyword evidence="2" id="KW-0680">Restriction system</keyword>
<accession>A0A2T5RNS9</accession>
<dbReference type="EMBL" id="QAXS01000005">
    <property type="protein sequence ID" value="PTW01324.1"/>
    <property type="molecule type" value="Genomic_DNA"/>
</dbReference>
<comment type="similarity">
    <text evidence="1">Belongs to the type-I restriction system S methylase family.</text>
</comment>
<feature type="domain" description="Type I restriction modification DNA specificity" evidence="4">
    <location>
        <begin position="15"/>
        <end position="182"/>
    </location>
</feature>
<evidence type="ECO:0000259" key="4">
    <source>
        <dbReference type="Pfam" id="PF01420"/>
    </source>
</evidence>
<name>A0A2T5RNS9_9FIRM</name>
<dbReference type="InterPro" id="IPR000055">
    <property type="entry name" value="Restrct_endonuc_typeI_TRD"/>
</dbReference>
<evidence type="ECO:0000313" key="5">
    <source>
        <dbReference type="EMBL" id="PTW01324.1"/>
    </source>
</evidence>
<reference evidence="5 6" key="1">
    <citation type="submission" date="2018-04" db="EMBL/GenBank/DDBJ databases">
        <title>Subsurface microbial communities from deep shales in Ohio and West Virginia, USA.</title>
        <authorList>
            <person name="Wrighton K."/>
        </authorList>
    </citation>
    <scope>NUCLEOTIDE SEQUENCE [LARGE SCALE GENOMIC DNA]</scope>
    <source>
        <strain evidence="5 6">WC1</strain>
    </source>
</reference>
<dbReference type="GO" id="GO:0009307">
    <property type="term" value="P:DNA restriction-modification system"/>
    <property type="evidence" value="ECO:0007669"/>
    <property type="project" value="UniProtKB-KW"/>
</dbReference>
<dbReference type="PANTHER" id="PTHR30408:SF12">
    <property type="entry name" value="TYPE I RESTRICTION ENZYME MJAVIII SPECIFICITY SUBUNIT"/>
    <property type="match status" value="1"/>
</dbReference>
<keyword evidence="3" id="KW-0238">DNA-binding</keyword>
<dbReference type="Proteomes" id="UP000244089">
    <property type="component" value="Unassembled WGS sequence"/>
</dbReference>
<feature type="domain" description="Type I restriction modification DNA specificity" evidence="4">
    <location>
        <begin position="225"/>
        <end position="405"/>
    </location>
</feature>
<comment type="caution">
    <text evidence="5">The sequence shown here is derived from an EMBL/GenBank/DDBJ whole genome shotgun (WGS) entry which is preliminary data.</text>
</comment>
<dbReference type="SUPFAM" id="SSF116734">
    <property type="entry name" value="DNA methylase specificity domain"/>
    <property type="match status" value="2"/>
</dbReference>
<evidence type="ECO:0000256" key="2">
    <source>
        <dbReference type="ARBA" id="ARBA00022747"/>
    </source>
</evidence>
<evidence type="ECO:0000256" key="3">
    <source>
        <dbReference type="ARBA" id="ARBA00023125"/>
    </source>
</evidence>
<evidence type="ECO:0000313" key="6">
    <source>
        <dbReference type="Proteomes" id="UP000244089"/>
    </source>
</evidence>
<dbReference type="GO" id="GO:0003677">
    <property type="term" value="F:DNA binding"/>
    <property type="evidence" value="ECO:0007669"/>
    <property type="project" value="UniProtKB-KW"/>
</dbReference>
<dbReference type="CDD" id="cd17246">
    <property type="entry name" value="RMtype1_S_SonII-TRD2-CR2_like"/>
    <property type="match status" value="1"/>
</dbReference>
<dbReference type="RefSeq" id="WP_108138711.1">
    <property type="nucleotide sequence ID" value="NZ_QAXS01000005.1"/>
</dbReference>
<dbReference type="Gene3D" id="1.10.287.1120">
    <property type="entry name" value="Bipartite methylase S protein"/>
    <property type="match status" value="1"/>
</dbReference>
<gene>
    <name evidence="5" type="ORF">C8C76_105104</name>
</gene>
<organism evidence="5 6">
    <name type="scientific">Halanaerobium saccharolyticum</name>
    <dbReference type="NCBI Taxonomy" id="43595"/>
    <lineage>
        <taxon>Bacteria</taxon>
        <taxon>Bacillati</taxon>
        <taxon>Bacillota</taxon>
        <taxon>Clostridia</taxon>
        <taxon>Halanaerobiales</taxon>
        <taxon>Halanaerobiaceae</taxon>
        <taxon>Halanaerobium</taxon>
    </lineage>
</organism>
<dbReference type="AlphaFoldDB" id="A0A2T5RNS9"/>
<proteinExistence type="inferred from homology"/>
<sequence>MVKEVYVNAQKKKIPENWSIKTIGDVCEYMAGSTFPKNEQGNEKGDIPFYKVSDMNKFRKYMGEANNYISEKTANDLNVKTCPSGTVIFPKLGQALLTNKRRVLSRNSAFDNNVAGLMANEVDADFLYYFLLSLKFDALSNPGTVPSLTKKAINSIDVIYPSLSEQKTIASILSSVDKSIENAVEVIKETKVLKKGLMQELLTKGIGNREFKEVRLGVKKIKIPISWKVKKLKEITKKISVGIATGATDHYRDKGVPLIRNTNIKKGYLDDTELKYISPDFDNKNKNKRIRYNDVIIVRTGYAGLACKVPEKYDGVQTFTTLIVRPLQAVLDSDYLVKNINSYLGTSQVERIQVGGGRSNLNVGNLKDYYLPVPPLEEQKQIASILSSVDSKIKKEEEYKAKLERLKKGLMQKLLTGEIRVNTDMEV</sequence>
<dbReference type="OrthoDB" id="9795776at2"/>
<dbReference type="InterPro" id="IPR052021">
    <property type="entry name" value="Type-I_RS_S_subunit"/>
</dbReference>
<evidence type="ECO:0000256" key="1">
    <source>
        <dbReference type="ARBA" id="ARBA00010923"/>
    </source>
</evidence>